<dbReference type="PROSITE" id="PS50929">
    <property type="entry name" value="ABC_TM1F"/>
    <property type="match status" value="1"/>
</dbReference>
<keyword evidence="4 12" id="KW-0067">ATP-binding</keyword>
<dbReference type="Proteomes" id="UP001249394">
    <property type="component" value="Chromosome"/>
</dbReference>
<evidence type="ECO:0000256" key="8">
    <source>
        <dbReference type="SAM" id="MobiDB-lite"/>
    </source>
</evidence>
<sequence>MSGTPAGAARASARPGGAPATPGARDLGRALCLALRLAFRSSPWVLASHLAVTLVSAAAPVVATWLVKDILDTLTSGTPGSSGTSTVGIAAPAATLAAISTVAAVAPQLTGYLRARMMRATSLRAHEDLHAAVDTFTGLRRFEHPEFLDQLRLAQQAGGLAPSQVVEGAAGLTRSAVLLAGFVGSLAVLDPFLAAVVSLSGIPVLWAEITLSRRRARTFWDISPSERREIFFATLLTSVEAAKEIRLYGAGGFLRGRMMSERRTADALRERLDRSELRIQSALQTAAAVLAGAGLLWAAGAASRGAMTVGDVSMLLAAIPAVQSGIGGLAGELGQAHHSLVMFDHYVTIVRLGPDLPAPHRPRPAGPLREAIEIQDVWFRYEDELPWVLRGVNLRIERGTALALAGVNGSGKSTLVKLLCRFYDPTRGRILWDGTDLRDIPAAELRARIAATFQDPMRYDLTARENIAISELTALEAPRRCEEAARLAGMHEDLARLPGGYATMLSRTFRSGEGDGSGSGVQLSGGQWQRMGLARSFLRTDADLLILDEPSSGLDPAAEYEIHARLRERRAGRTSVLISHRLGAVKDADVIAVLEDGQVRELGDHRRLLARCGTYHRLFTLQSSGYRDEPAEAEGACP</sequence>
<evidence type="ECO:0000256" key="2">
    <source>
        <dbReference type="ARBA" id="ARBA00022692"/>
    </source>
</evidence>
<evidence type="ECO:0000313" key="12">
    <source>
        <dbReference type="EMBL" id="WND16040.1"/>
    </source>
</evidence>
<evidence type="ECO:0000256" key="9">
    <source>
        <dbReference type="SAM" id="Phobius"/>
    </source>
</evidence>
<feature type="transmembrane region" description="Helical" evidence="9">
    <location>
        <begin position="44"/>
        <end position="67"/>
    </location>
</feature>
<keyword evidence="2 9" id="KW-0812">Transmembrane</keyword>
<evidence type="ECO:0000256" key="4">
    <source>
        <dbReference type="ARBA" id="ARBA00022840"/>
    </source>
</evidence>
<feature type="domain" description="ABC transporter" evidence="10">
    <location>
        <begin position="372"/>
        <end position="621"/>
    </location>
</feature>
<organism evidence="12 13">
    <name type="scientific">Streptomyces violaceus</name>
    <name type="common">Streptomyces venezuelae</name>
    <dbReference type="NCBI Taxonomy" id="1936"/>
    <lineage>
        <taxon>Bacteria</taxon>
        <taxon>Bacillati</taxon>
        <taxon>Actinomycetota</taxon>
        <taxon>Actinomycetes</taxon>
        <taxon>Kitasatosporales</taxon>
        <taxon>Streptomycetaceae</taxon>
        <taxon>Streptomyces</taxon>
    </lineage>
</organism>
<dbReference type="GO" id="GO:0005524">
    <property type="term" value="F:ATP binding"/>
    <property type="evidence" value="ECO:0007669"/>
    <property type="project" value="UniProtKB-KW"/>
</dbReference>
<protein>
    <submittedName>
        <fullName evidence="12">ABC transporter ATP-binding protein</fullName>
    </submittedName>
</protein>
<proteinExistence type="predicted"/>
<feature type="domain" description="ABC transmembrane type-1" evidence="11">
    <location>
        <begin position="50"/>
        <end position="338"/>
    </location>
</feature>
<evidence type="ECO:0000259" key="11">
    <source>
        <dbReference type="PROSITE" id="PS50929"/>
    </source>
</evidence>
<keyword evidence="3" id="KW-0547">Nucleotide-binding</keyword>
<dbReference type="InterPro" id="IPR027417">
    <property type="entry name" value="P-loop_NTPase"/>
</dbReference>
<feature type="transmembrane region" description="Helical" evidence="9">
    <location>
        <begin position="87"/>
        <end position="109"/>
    </location>
</feature>
<dbReference type="InterPro" id="IPR017871">
    <property type="entry name" value="ABC_transporter-like_CS"/>
</dbReference>
<dbReference type="PANTHER" id="PTHR43394:SF1">
    <property type="entry name" value="ATP-BINDING CASSETTE SUB-FAMILY B MEMBER 10, MITOCHONDRIAL"/>
    <property type="match status" value="1"/>
</dbReference>
<dbReference type="SMART" id="SM00382">
    <property type="entry name" value="AAA"/>
    <property type="match status" value="1"/>
</dbReference>
<gene>
    <name evidence="12" type="ORF">RI060_01120</name>
</gene>
<dbReference type="InterPro" id="IPR039421">
    <property type="entry name" value="Type_1_exporter"/>
</dbReference>
<dbReference type="SUPFAM" id="SSF90123">
    <property type="entry name" value="ABC transporter transmembrane region"/>
    <property type="match status" value="1"/>
</dbReference>
<keyword evidence="7" id="KW-0175">Coiled coil</keyword>
<evidence type="ECO:0000313" key="13">
    <source>
        <dbReference type="Proteomes" id="UP001249394"/>
    </source>
</evidence>
<dbReference type="InterPro" id="IPR011527">
    <property type="entry name" value="ABC1_TM_dom"/>
</dbReference>
<evidence type="ECO:0000259" key="10">
    <source>
        <dbReference type="PROSITE" id="PS50893"/>
    </source>
</evidence>
<dbReference type="InterPro" id="IPR003439">
    <property type="entry name" value="ABC_transporter-like_ATP-bd"/>
</dbReference>
<dbReference type="PANTHER" id="PTHR43394">
    <property type="entry name" value="ATP-DEPENDENT PERMEASE MDL1, MITOCHONDRIAL"/>
    <property type="match status" value="1"/>
</dbReference>
<keyword evidence="6 9" id="KW-0472">Membrane</keyword>
<evidence type="ECO:0000256" key="5">
    <source>
        <dbReference type="ARBA" id="ARBA00022989"/>
    </source>
</evidence>
<evidence type="ECO:0000256" key="1">
    <source>
        <dbReference type="ARBA" id="ARBA00004651"/>
    </source>
</evidence>
<dbReference type="PROSITE" id="PS50893">
    <property type="entry name" value="ABC_TRANSPORTER_2"/>
    <property type="match status" value="1"/>
</dbReference>
<feature type="transmembrane region" description="Helical" evidence="9">
    <location>
        <begin position="177"/>
        <end position="206"/>
    </location>
</feature>
<evidence type="ECO:0000256" key="6">
    <source>
        <dbReference type="ARBA" id="ARBA00023136"/>
    </source>
</evidence>
<dbReference type="Gene3D" id="3.40.50.300">
    <property type="entry name" value="P-loop containing nucleotide triphosphate hydrolases"/>
    <property type="match status" value="1"/>
</dbReference>
<accession>A0ABY9U104</accession>
<dbReference type="Gene3D" id="1.20.1560.10">
    <property type="entry name" value="ABC transporter type 1, transmembrane domain"/>
    <property type="match status" value="1"/>
</dbReference>
<evidence type="ECO:0000256" key="3">
    <source>
        <dbReference type="ARBA" id="ARBA00022741"/>
    </source>
</evidence>
<evidence type="ECO:0000256" key="7">
    <source>
        <dbReference type="SAM" id="Coils"/>
    </source>
</evidence>
<feature type="region of interest" description="Disordered" evidence="8">
    <location>
        <begin position="1"/>
        <end position="22"/>
    </location>
</feature>
<reference evidence="12 13" key="1">
    <citation type="submission" date="2023-09" db="EMBL/GenBank/DDBJ databases">
        <title>The genome sequence of Streptomyces anthocyanicus.</title>
        <authorList>
            <person name="Mo P."/>
        </authorList>
    </citation>
    <scope>NUCLEOTIDE SEQUENCE [LARGE SCALE GENOMIC DNA]</scope>
    <source>
        <strain evidence="12 13">JCM 4387</strain>
    </source>
</reference>
<comment type="subcellular location">
    <subcellularLocation>
        <location evidence="1">Cell membrane</location>
        <topology evidence="1">Multi-pass membrane protein</topology>
    </subcellularLocation>
</comment>
<dbReference type="Pfam" id="PF00005">
    <property type="entry name" value="ABC_tran"/>
    <property type="match status" value="1"/>
</dbReference>
<name>A0ABY9U104_STRVL</name>
<dbReference type="SUPFAM" id="SSF52540">
    <property type="entry name" value="P-loop containing nucleoside triphosphate hydrolases"/>
    <property type="match status" value="1"/>
</dbReference>
<dbReference type="InterPro" id="IPR003593">
    <property type="entry name" value="AAA+_ATPase"/>
</dbReference>
<keyword evidence="13" id="KW-1185">Reference proteome</keyword>
<keyword evidence="5 9" id="KW-1133">Transmembrane helix</keyword>
<dbReference type="PROSITE" id="PS00211">
    <property type="entry name" value="ABC_TRANSPORTER_1"/>
    <property type="match status" value="1"/>
</dbReference>
<dbReference type="InterPro" id="IPR036640">
    <property type="entry name" value="ABC1_TM_sf"/>
</dbReference>
<feature type="coiled-coil region" evidence="7">
    <location>
        <begin position="258"/>
        <end position="285"/>
    </location>
</feature>
<dbReference type="EMBL" id="CP134213">
    <property type="protein sequence ID" value="WND16040.1"/>
    <property type="molecule type" value="Genomic_DNA"/>
</dbReference>